<dbReference type="AlphaFoldDB" id="A0A1M4SZ50"/>
<proteinExistence type="predicted"/>
<name>A0A1M4SZ50_9FLAO</name>
<evidence type="ECO:0008006" key="3">
    <source>
        <dbReference type="Google" id="ProtNLM"/>
    </source>
</evidence>
<dbReference type="EMBL" id="FQUT01000001">
    <property type="protein sequence ID" value="SHE37434.1"/>
    <property type="molecule type" value="Genomic_DNA"/>
</dbReference>
<reference evidence="2" key="1">
    <citation type="submission" date="2016-11" db="EMBL/GenBank/DDBJ databases">
        <authorList>
            <person name="Varghese N."/>
            <person name="Submissions S."/>
        </authorList>
    </citation>
    <scope>NUCLEOTIDE SEQUENCE [LARGE SCALE GENOMIC DNA]</scope>
    <source>
        <strain evidence="2">DSM 27619</strain>
    </source>
</reference>
<accession>A0A1M4SZ50</accession>
<dbReference type="RefSeq" id="WP_072952676.1">
    <property type="nucleotide sequence ID" value="NZ_FQUT01000001.1"/>
</dbReference>
<gene>
    <name evidence="1" type="ORF">SAMN05443633_101108</name>
</gene>
<sequence length="132" mass="14857">MFTLRWSVPALFLFMSVQSQQIDWDKINSNNAVNIIALQNTDPKATYSNIIQEGNANHADLYINSKTDIVVKQLGDYNTLYFVNSFTDTETKTAITTQGHNNIIDITGSNSISDGLQINVKGDNKTIFMRNY</sequence>
<protein>
    <recommendedName>
        <fullName evidence="3">Curlin associated repeat-containing protein</fullName>
    </recommendedName>
</protein>
<dbReference type="Proteomes" id="UP000184518">
    <property type="component" value="Unassembled WGS sequence"/>
</dbReference>
<dbReference type="STRING" id="1416778.SAMN05443633_101108"/>
<evidence type="ECO:0000313" key="1">
    <source>
        <dbReference type="EMBL" id="SHE37434.1"/>
    </source>
</evidence>
<evidence type="ECO:0000313" key="2">
    <source>
        <dbReference type="Proteomes" id="UP000184518"/>
    </source>
</evidence>
<keyword evidence="2" id="KW-1185">Reference proteome</keyword>
<organism evidence="1 2">
    <name type="scientific">Chryseobacterium arachidis</name>
    <dbReference type="NCBI Taxonomy" id="1416778"/>
    <lineage>
        <taxon>Bacteria</taxon>
        <taxon>Pseudomonadati</taxon>
        <taxon>Bacteroidota</taxon>
        <taxon>Flavobacteriia</taxon>
        <taxon>Flavobacteriales</taxon>
        <taxon>Weeksellaceae</taxon>
        <taxon>Chryseobacterium group</taxon>
        <taxon>Chryseobacterium</taxon>
    </lineage>
</organism>